<dbReference type="eggNOG" id="KOG0627">
    <property type="taxonomic scope" value="Eukaryota"/>
</dbReference>
<dbReference type="InParanoid" id="A7TEX3"/>
<feature type="region of interest" description="Disordered" evidence="5">
    <location>
        <begin position="234"/>
        <end position="254"/>
    </location>
</feature>
<dbReference type="PhylomeDB" id="A7TEX3"/>
<dbReference type="HOGENOM" id="CLU_633402_0_0_1"/>
<gene>
    <name evidence="7" type="ORF">Kpol_1050p79</name>
</gene>
<reference evidence="7 8" key="1">
    <citation type="journal article" date="2007" name="Proc. Natl. Acad. Sci. U.S.A.">
        <title>Independent sorting-out of thousands of duplicated gene pairs in two yeast species descended from a whole-genome duplication.</title>
        <authorList>
            <person name="Scannell D.R."/>
            <person name="Frank A.C."/>
            <person name="Conant G.C."/>
            <person name="Byrne K.P."/>
            <person name="Woolfit M."/>
            <person name="Wolfe K.H."/>
        </authorList>
    </citation>
    <scope>NUCLEOTIDE SEQUENCE [LARGE SCALE GENOMIC DNA]</scope>
    <source>
        <strain evidence="8">ATCC 22028 / DSM 70294 / BCRC 21397 / CBS 2163 / NBRC 10782 / NRRL Y-8283 / UCD 57-17</strain>
    </source>
</reference>
<feature type="compositionally biased region" description="Polar residues" evidence="5">
    <location>
        <begin position="237"/>
        <end position="252"/>
    </location>
</feature>
<dbReference type="InterPro" id="IPR036388">
    <property type="entry name" value="WH-like_DNA-bd_sf"/>
</dbReference>
<name>A7TEX3_VANPO</name>
<dbReference type="EMBL" id="DS480381">
    <property type="protein sequence ID" value="EDO19219.1"/>
    <property type="molecule type" value="Genomic_DNA"/>
</dbReference>
<dbReference type="KEGG" id="vpo:Kpol_1050p79"/>
<dbReference type="SMART" id="SM00415">
    <property type="entry name" value="HSF"/>
    <property type="match status" value="1"/>
</dbReference>
<evidence type="ECO:0000256" key="2">
    <source>
        <dbReference type="ARBA" id="ARBA00023125"/>
    </source>
</evidence>
<sequence length="433" mass="49668">MRTFVHQLFSMLNQPDYKEWIHWLNDEDSIFVITPYNQEFGDKVLKKYFKHGNFSSFVRQLHMYGFQKLPIKNNDDSNGNVSITRGNELNNNVDIEFFNNDNPMYHIPSRPKRGSTTWHFTHPSGFFHRNSDVVTLNRIQRKSSTVTKNGKKINRLSTISVCYLNRDYSKPELKTFQEDFKPSYTSITHPLPKIENSSTENIESHQFPNVLSQTSTSPFANLPKLQNKHLLPRLPLQGSSQMPTLLTPASSNEENEKDINSLEYFQRLDRKCTIISKAILTVSEAVQTLLRNNLQNNQHLPSMSADFDNSLLTLKELELEISRELNLTVTKEALPSYNNLKISTIIESNSKPDEISKSSPSEASALRTLGVIRSTAPLVNRTPVSSYQDPSLISLRNGQNTNPSPIVQNSYFDHNPNKLSNRSYQPDRQYNNI</sequence>
<dbReference type="PANTHER" id="PTHR10015:SF409">
    <property type="entry name" value="PROTEIN MGA1"/>
    <property type="match status" value="1"/>
</dbReference>
<dbReference type="GO" id="GO:0043565">
    <property type="term" value="F:sequence-specific DNA binding"/>
    <property type="evidence" value="ECO:0007669"/>
    <property type="project" value="InterPro"/>
</dbReference>
<evidence type="ECO:0000256" key="4">
    <source>
        <dbReference type="RuleBase" id="RU004020"/>
    </source>
</evidence>
<comment type="similarity">
    <text evidence="4">Belongs to the HSF family.</text>
</comment>
<dbReference type="Proteomes" id="UP000000267">
    <property type="component" value="Unassembled WGS sequence"/>
</dbReference>
<dbReference type="SUPFAM" id="SSF46785">
    <property type="entry name" value="Winged helix' DNA-binding domain"/>
    <property type="match status" value="1"/>
</dbReference>
<accession>A7TEX3</accession>
<dbReference type="STRING" id="436907.A7TEX3"/>
<proteinExistence type="inferred from homology"/>
<dbReference type="RefSeq" id="XP_001647077.1">
    <property type="nucleotide sequence ID" value="XM_001647027.1"/>
</dbReference>
<evidence type="ECO:0000256" key="1">
    <source>
        <dbReference type="ARBA" id="ARBA00004123"/>
    </source>
</evidence>
<dbReference type="PRINTS" id="PR00056">
    <property type="entry name" value="HSFDOMAIN"/>
</dbReference>
<comment type="subcellular location">
    <subcellularLocation>
        <location evidence="1">Nucleus</location>
    </subcellularLocation>
</comment>
<dbReference type="InterPro" id="IPR000232">
    <property type="entry name" value="HSF_DNA-bd"/>
</dbReference>
<keyword evidence="8" id="KW-1185">Reference proteome</keyword>
<dbReference type="AlphaFoldDB" id="A7TEX3"/>
<dbReference type="GeneID" id="5547553"/>
<feature type="region of interest" description="Disordered" evidence="5">
    <location>
        <begin position="382"/>
        <end position="433"/>
    </location>
</feature>
<keyword evidence="2" id="KW-0238">DNA-binding</keyword>
<dbReference type="InterPro" id="IPR036390">
    <property type="entry name" value="WH_DNA-bd_sf"/>
</dbReference>
<evidence type="ECO:0000256" key="3">
    <source>
        <dbReference type="ARBA" id="ARBA00023242"/>
    </source>
</evidence>
<dbReference type="OrthoDB" id="60033at2759"/>
<evidence type="ECO:0000256" key="5">
    <source>
        <dbReference type="SAM" id="MobiDB-lite"/>
    </source>
</evidence>
<protein>
    <recommendedName>
        <fullName evidence="6">HSF-type DNA-binding domain-containing protein</fullName>
    </recommendedName>
</protein>
<dbReference type="Gene3D" id="1.10.10.10">
    <property type="entry name" value="Winged helix-like DNA-binding domain superfamily/Winged helix DNA-binding domain"/>
    <property type="match status" value="1"/>
</dbReference>
<dbReference type="PANTHER" id="PTHR10015">
    <property type="entry name" value="HEAT SHOCK TRANSCRIPTION FACTOR"/>
    <property type="match status" value="1"/>
</dbReference>
<organism evidence="8">
    <name type="scientific">Vanderwaltozyma polyspora (strain ATCC 22028 / DSM 70294 / BCRC 21397 / CBS 2163 / NBRC 10782 / NRRL Y-8283 / UCD 57-17)</name>
    <name type="common">Kluyveromyces polysporus</name>
    <dbReference type="NCBI Taxonomy" id="436907"/>
    <lineage>
        <taxon>Eukaryota</taxon>
        <taxon>Fungi</taxon>
        <taxon>Dikarya</taxon>
        <taxon>Ascomycota</taxon>
        <taxon>Saccharomycotina</taxon>
        <taxon>Saccharomycetes</taxon>
        <taxon>Saccharomycetales</taxon>
        <taxon>Saccharomycetaceae</taxon>
        <taxon>Vanderwaltozyma</taxon>
    </lineage>
</organism>
<feature type="domain" description="HSF-type DNA-binding" evidence="6">
    <location>
        <begin position="1"/>
        <end position="142"/>
    </location>
</feature>
<dbReference type="Pfam" id="PF00447">
    <property type="entry name" value="HSF_DNA-bind"/>
    <property type="match status" value="1"/>
</dbReference>
<evidence type="ECO:0000313" key="8">
    <source>
        <dbReference type="Proteomes" id="UP000000267"/>
    </source>
</evidence>
<evidence type="ECO:0000259" key="6">
    <source>
        <dbReference type="SMART" id="SM00415"/>
    </source>
</evidence>
<dbReference type="GO" id="GO:0003700">
    <property type="term" value="F:DNA-binding transcription factor activity"/>
    <property type="evidence" value="ECO:0007669"/>
    <property type="project" value="InterPro"/>
</dbReference>
<evidence type="ECO:0000313" key="7">
    <source>
        <dbReference type="EMBL" id="EDO19219.1"/>
    </source>
</evidence>
<dbReference type="GO" id="GO:0005634">
    <property type="term" value="C:nucleus"/>
    <property type="evidence" value="ECO:0007669"/>
    <property type="project" value="UniProtKB-SubCell"/>
</dbReference>
<keyword evidence="3" id="KW-0539">Nucleus</keyword>